<keyword evidence="2" id="KW-1185">Reference proteome</keyword>
<evidence type="ECO:0000313" key="1">
    <source>
        <dbReference type="EMBL" id="ARO86471.1"/>
    </source>
</evidence>
<dbReference type="KEGG" id="nlc:EBAPG3_001005"/>
<dbReference type="InterPro" id="IPR011050">
    <property type="entry name" value="Pectin_lyase_fold/virulence"/>
</dbReference>
<sequence length="457" mass="50097">MKVQRQKKFLAKSIDIRYLPLFLAITGVLSGISPAFAGATYTVDPGTYRARLKQLKPGADVRLMPGEYRDGLPVQQLQGTEQSPITISGPDGEPRAVFVARPGHNTVSIVNSSYVTIRNLVLDGRNLRVDGVKCEGHADWAHHITLDGLRIRGHGNNQQTVGISTKCPAWGWVIRNNVIEGAGTGLYLGNSDGRAPFIGGLIDRNLIVDTLGYNVQIKHQQLRPVLPGIPDGDSATIIRHNVFSKARGGSAEMARPNLLVGHWPLAGPGANDRYFIYGNLFYQNPHEALFQGEGNIALYNNLFVNHFGDAIRIQPHNDTTRAISVFYNTVIARGSGITFARRENDPAYPQFVMANIVFAGVPVRGASLETNLTGEFADARNHLIRPFAPLGKMNLIPVDTRVRKRADDGMRFDAYPQADLDFDGSLRGTGELGAYALDRDRPRWLPALEIKPVPATP</sequence>
<organism evidence="1 2">
    <name type="scientific">Nitrosospira lacus</name>
    <dbReference type="NCBI Taxonomy" id="1288494"/>
    <lineage>
        <taxon>Bacteria</taxon>
        <taxon>Pseudomonadati</taxon>
        <taxon>Pseudomonadota</taxon>
        <taxon>Betaproteobacteria</taxon>
        <taxon>Nitrosomonadales</taxon>
        <taxon>Nitrosomonadaceae</taxon>
        <taxon>Nitrosospira</taxon>
    </lineage>
</organism>
<dbReference type="AlphaFoldDB" id="A0A1W6SKZ7"/>
<accession>A0A1W6SKZ7</accession>
<proteinExistence type="predicted"/>
<dbReference type="SMART" id="SM00710">
    <property type="entry name" value="PbH1"/>
    <property type="match status" value="5"/>
</dbReference>
<dbReference type="InterPro" id="IPR006626">
    <property type="entry name" value="PbH1"/>
</dbReference>
<evidence type="ECO:0000313" key="2">
    <source>
        <dbReference type="Proteomes" id="UP000012179"/>
    </source>
</evidence>
<dbReference type="Proteomes" id="UP000012179">
    <property type="component" value="Chromosome"/>
</dbReference>
<reference evidence="1 2" key="1">
    <citation type="journal article" date="2015" name="Int. J. Syst. Evol. Microbiol.">
        <title>Nitrosospira lacus sp. nov., a psychrotolerant, ammonia-oxidizing bacterium from sandy lake sediment.</title>
        <authorList>
            <person name="Urakawa H."/>
            <person name="Garcia J.C."/>
            <person name="Nielsen J.L."/>
            <person name="Le V.Q."/>
            <person name="Kozlowski J.A."/>
            <person name="Stein L.Y."/>
            <person name="Lim C.K."/>
            <person name="Pommerening-Roser A."/>
            <person name="Martens-Habbena W."/>
            <person name="Stahl D.A."/>
            <person name="Klotz M.G."/>
        </authorList>
    </citation>
    <scope>NUCLEOTIDE SEQUENCE [LARGE SCALE GENOMIC DNA]</scope>
    <source>
        <strain evidence="1 2">APG3</strain>
    </source>
</reference>
<dbReference type="Gene3D" id="2.160.20.10">
    <property type="entry name" value="Single-stranded right-handed beta-helix, Pectin lyase-like"/>
    <property type="match status" value="1"/>
</dbReference>
<protein>
    <recommendedName>
        <fullName evidence="3">Right handed beta helix domain-containing protein</fullName>
    </recommendedName>
</protein>
<gene>
    <name evidence="1" type="ORF">EBAPG3_001005</name>
</gene>
<evidence type="ECO:0008006" key="3">
    <source>
        <dbReference type="Google" id="ProtNLM"/>
    </source>
</evidence>
<name>A0A1W6SKZ7_9PROT</name>
<dbReference type="EMBL" id="CP021106">
    <property type="protein sequence ID" value="ARO86471.1"/>
    <property type="molecule type" value="Genomic_DNA"/>
</dbReference>
<dbReference type="eggNOG" id="ENOG502Z982">
    <property type="taxonomic scope" value="Bacteria"/>
</dbReference>
<dbReference type="InterPro" id="IPR012334">
    <property type="entry name" value="Pectin_lyas_fold"/>
</dbReference>
<dbReference type="SUPFAM" id="SSF51126">
    <property type="entry name" value="Pectin lyase-like"/>
    <property type="match status" value="1"/>
</dbReference>